<gene>
    <name evidence="5" type="ORF">SCLTRI_LOCUS5448</name>
</gene>
<feature type="compositionally biased region" description="Basic and acidic residues" evidence="1">
    <location>
        <begin position="56"/>
        <end position="76"/>
    </location>
</feature>
<dbReference type="OrthoDB" id="5392646at2759"/>
<comment type="caution">
    <text evidence="5">The sequence shown here is derived from an EMBL/GenBank/DDBJ whole genome shotgun (WGS) entry which is preliminary data.</text>
</comment>
<reference evidence="5" key="1">
    <citation type="submission" date="2020-10" db="EMBL/GenBank/DDBJ databases">
        <authorList>
            <person name="Kusch S."/>
        </authorList>
    </citation>
    <scope>NUCLEOTIDE SEQUENCE</scope>
    <source>
        <strain evidence="5">SwB9</strain>
    </source>
</reference>
<feature type="domain" description="SLS1 C-terminal" evidence="4">
    <location>
        <begin position="494"/>
        <end position="855"/>
    </location>
</feature>
<feature type="domain" description="SLS1 first KH" evidence="2">
    <location>
        <begin position="311"/>
        <end position="377"/>
    </location>
</feature>
<keyword evidence="6" id="KW-1185">Reference proteome</keyword>
<feature type="compositionally biased region" description="Polar residues" evidence="1">
    <location>
        <begin position="45"/>
        <end position="55"/>
    </location>
</feature>
<evidence type="ECO:0000259" key="3">
    <source>
        <dbReference type="Pfam" id="PF20776"/>
    </source>
</evidence>
<evidence type="ECO:0000256" key="1">
    <source>
        <dbReference type="SAM" id="MobiDB-lite"/>
    </source>
</evidence>
<evidence type="ECO:0000259" key="2">
    <source>
        <dbReference type="Pfam" id="PF14611"/>
    </source>
</evidence>
<dbReference type="Pfam" id="PF20776">
    <property type="entry name" value="SLS1_N"/>
    <property type="match status" value="1"/>
</dbReference>
<dbReference type="InterPro" id="IPR048401">
    <property type="entry name" value="SLS1_C"/>
</dbReference>
<feature type="region of interest" description="Disordered" evidence="1">
    <location>
        <begin position="906"/>
        <end position="945"/>
    </location>
</feature>
<dbReference type="Pfam" id="PF14611">
    <property type="entry name" value="KH_SLS1_1"/>
    <property type="match status" value="1"/>
</dbReference>
<protein>
    <submittedName>
        <fullName evidence="5">91f558a1-26b0-4797-8be9-77ac822c113d</fullName>
    </submittedName>
</protein>
<evidence type="ECO:0000313" key="6">
    <source>
        <dbReference type="Proteomes" id="UP000624404"/>
    </source>
</evidence>
<dbReference type="Pfam" id="PF20778">
    <property type="entry name" value="SLS1_C"/>
    <property type="match status" value="1"/>
</dbReference>
<dbReference type="PANTHER" id="PTHR37919:SF2">
    <property type="entry name" value="EXPERA DOMAIN-CONTAINING PROTEIN"/>
    <property type="match status" value="1"/>
</dbReference>
<dbReference type="EMBL" id="CAJHIA010000016">
    <property type="protein sequence ID" value="CAD6445663.1"/>
    <property type="molecule type" value="Genomic_DNA"/>
</dbReference>
<accession>A0A8H2VVS5</accession>
<sequence>MIRRHISVAHICLRCQIRLGQRSLPFSARRAYSTELPKDHEENGLGTSNGQSQHNESQEGDRGTELPFNEKDEIKRPVGWPPEQQDDIPIRRQYLGRIPELNYGIKHLRGLKPKLYGRNGDQKVGDKVELSGVNALGKTAEVLVLRDSKFELPKKKEKEYIIEGQEPESIDILARIQSERGIVSLEDIRANINEFRPDQEKIQTWSDFNDLVQSLQNSFTIPQLRTYIKSYPAKERMKKVPPLGAGILYDENAISRSTPWVPEISPISQPIDHSAIRGYSASSYNDRQIFAVRILRECWRLEVPELLEGIGEVEVQVQIKDLDFLTTQGYMEALIKRYYLNEPEKIEIYRPRQVLRITSSREKSALIIGEIQDGIRSISRDEFDLKELCPPHLLRGWEARILTPEVLTKLGELTKTGIRRLPLQEPILSISSMTTDKKPNLSRRADVVRRLLLNLARFDKNNQHARKVGLRDFEEPSHKVDLPGGFVRFPGSRELSWHEKLRTWSRWTSATPKSTEDNHLPENDQYTFPFPTVGVKLSGKLQPDPDPQGAEFLWSHEYSPTTSIKAGTILHNITSHRIGKYIDDDTKPSRGQPTISSDTTLSMNSLKAEIDSGSLRIFSPQAPNLSGLFQSDHIEKGVSEQAVQEIVMQFKPNPWALCPNGEPLGPSAFDDLPPLEMSFSLNRESYEVKFRELHAIVSTEIADLMLPEFKADLQFERKIRSRMLFENSNPGHGLDELNSAAAAVTDFIKNSQLDLTSDQQLETPPKLVLPLPRHLCTEKSWNRMGGKPQLGVNVEYLFAKLEYRKTAPYNFENHEIRCTSVEAGKAGGSHLELSLRCRSMPSQDEFNHTMKAALQIVRLMDMRNITSVYGQMREVFAERKEPFLGPDDFKYVPKRPSDFLEVKRHYEEGEEKRSRFDKRPGEGDGNQWDILPDTARESRGFQGRG</sequence>
<dbReference type="GO" id="GO:0005743">
    <property type="term" value="C:mitochondrial inner membrane"/>
    <property type="evidence" value="ECO:0007669"/>
    <property type="project" value="InterPro"/>
</dbReference>
<dbReference type="PANTHER" id="PTHR37919">
    <property type="entry name" value="PROTEIN CBG05606"/>
    <property type="match status" value="1"/>
</dbReference>
<dbReference type="InterPro" id="IPR048400">
    <property type="entry name" value="SLS1_N"/>
</dbReference>
<dbReference type="Proteomes" id="UP000624404">
    <property type="component" value="Unassembled WGS sequence"/>
</dbReference>
<evidence type="ECO:0000259" key="4">
    <source>
        <dbReference type="Pfam" id="PF20778"/>
    </source>
</evidence>
<evidence type="ECO:0000313" key="5">
    <source>
        <dbReference type="EMBL" id="CAD6445663.1"/>
    </source>
</evidence>
<feature type="domain" description="SLS1 N-terminal" evidence="3">
    <location>
        <begin position="183"/>
        <end position="303"/>
    </location>
</feature>
<organism evidence="5 6">
    <name type="scientific">Sclerotinia trifoliorum</name>
    <dbReference type="NCBI Taxonomy" id="28548"/>
    <lineage>
        <taxon>Eukaryota</taxon>
        <taxon>Fungi</taxon>
        <taxon>Dikarya</taxon>
        <taxon>Ascomycota</taxon>
        <taxon>Pezizomycotina</taxon>
        <taxon>Leotiomycetes</taxon>
        <taxon>Helotiales</taxon>
        <taxon>Sclerotiniaceae</taxon>
        <taxon>Sclerotinia</taxon>
    </lineage>
</organism>
<dbReference type="AlphaFoldDB" id="A0A8H2VVS5"/>
<name>A0A8H2VVS5_9HELO</name>
<feature type="compositionally biased region" description="Basic and acidic residues" evidence="1">
    <location>
        <begin position="906"/>
        <end position="922"/>
    </location>
</feature>
<feature type="region of interest" description="Disordered" evidence="1">
    <location>
        <begin position="35"/>
        <end position="85"/>
    </location>
</feature>
<dbReference type="InterPro" id="IPR032741">
    <property type="entry name" value="Sls1_KH-1"/>
</dbReference>
<proteinExistence type="predicted"/>